<dbReference type="OrthoDB" id="2015991at2759"/>
<evidence type="ECO:0000313" key="1">
    <source>
        <dbReference type="EMBL" id="GBG33125.1"/>
    </source>
</evidence>
<gene>
    <name evidence="1" type="ORF">FCC1311_093492</name>
</gene>
<protein>
    <submittedName>
        <fullName evidence="1">Peptidyl serine alpha-galactosyltransferase</fullName>
    </submittedName>
</protein>
<dbReference type="InParanoid" id="A0A2R5GRA4"/>
<organism evidence="1 2">
    <name type="scientific">Hondaea fermentalgiana</name>
    <dbReference type="NCBI Taxonomy" id="2315210"/>
    <lineage>
        <taxon>Eukaryota</taxon>
        <taxon>Sar</taxon>
        <taxon>Stramenopiles</taxon>
        <taxon>Bigyra</taxon>
        <taxon>Labyrinthulomycetes</taxon>
        <taxon>Thraustochytrida</taxon>
        <taxon>Thraustochytriidae</taxon>
        <taxon>Hondaea</taxon>
    </lineage>
</organism>
<dbReference type="AlphaFoldDB" id="A0A2R5GRA4"/>
<keyword evidence="1" id="KW-0808">Transferase</keyword>
<reference evidence="1 2" key="1">
    <citation type="submission" date="2017-12" db="EMBL/GenBank/DDBJ databases">
        <title>Sequencing, de novo assembly and annotation of complete genome of a new Thraustochytrid species, strain FCC1311.</title>
        <authorList>
            <person name="Sedici K."/>
            <person name="Godart F."/>
            <person name="Aiese Cigliano R."/>
            <person name="Sanseverino W."/>
            <person name="Barakat M."/>
            <person name="Ortet P."/>
            <person name="Marechal E."/>
            <person name="Cagnac O."/>
            <person name="Amato A."/>
        </authorList>
    </citation>
    <scope>NUCLEOTIDE SEQUENCE [LARGE SCALE GENOMIC DNA]</scope>
</reference>
<comment type="caution">
    <text evidence="1">The sequence shown here is derived from an EMBL/GenBank/DDBJ whole genome shotgun (WGS) entry which is preliminary data.</text>
</comment>
<keyword evidence="2" id="KW-1185">Reference proteome</keyword>
<dbReference type="PANTHER" id="PTHR31485:SF7">
    <property type="entry name" value="PEPTIDYL SERINE ALPHA-GALACTOSYLTRANSFERASE"/>
    <property type="match status" value="1"/>
</dbReference>
<dbReference type="GO" id="GO:0016757">
    <property type="term" value="F:glycosyltransferase activity"/>
    <property type="evidence" value="ECO:0007669"/>
    <property type="project" value="UniProtKB-KW"/>
</dbReference>
<keyword evidence="1" id="KW-0328">Glycosyltransferase</keyword>
<dbReference type="InterPro" id="IPR044845">
    <property type="entry name" value="HPAT/SRGT1-like"/>
</dbReference>
<proteinExistence type="predicted"/>
<evidence type="ECO:0000313" key="2">
    <source>
        <dbReference type="Proteomes" id="UP000241890"/>
    </source>
</evidence>
<name>A0A2R5GRA4_9STRA</name>
<dbReference type="Proteomes" id="UP000241890">
    <property type="component" value="Unassembled WGS sequence"/>
</dbReference>
<dbReference type="PANTHER" id="PTHR31485">
    <property type="entry name" value="PEPTIDYL SERINE ALPHA-GALACTOSYLTRANSFERASE"/>
    <property type="match status" value="1"/>
</dbReference>
<dbReference type="EMBL" id="BEYU01000144">
    <property type="protein sequence ID" value="GBG33125.1"/>
    <property type="molecule type" value="Genomic_DNA"/>
</dbReference>
<accession>A0A2R5GRA4</accession>
<sequence length="519" mass="58221">MQHRRGVVAGGGSRARYNDLEDPKYGEKGRLVVTKRGLMTAMVSMVCLCALYLVVNSDAAARGSASATLDRAEVEGQILASPPQTHGKLRSFDSLPPPEYNKLSWTGPDGSPMGYVRIPKIPPGQKTGDDGKLHVIFSSGCNNFQHWQSELLLASAYLAGQRGRITRIVSGCHDKSAETVRHQHQTFPQGKNDLLVPLEILNRSVNENFGLYITPSFDGARDFPWINKLDRLGETVIAILDPDFIFLKPLTQTGESLDNIIISRDIDKDRGVLPPIDVVRKGRPVAQRYGLESGWKASKFDLDAITGDPDTPAKTWTHEMATKYTSVGPPLMLHVDDISRLSVLWEKYMRPVLAMGPNILADMWAYSIGAAHLDLRHTILDHYMISTWGDRGEAFSWVDAWQTMSCKNPQPKPGDKLPTFIHLASNYKAPDEKGPWMFHKGHVPATQAAWVLCHTVAKINRILLMYKQKFCPIGYETRKLVRLIQRKTQDRSCSERTDKWCFPLAQIEGLPDNWRDHAM</sequence>